<dbReference type="AlphaFoldDB" id="L9W318"/>
<keyword evidence="1" id="KW-0472">Membrane</keyword>
<name>L9W318_9EURY</name>
<keyword evidence="1" id="KW-1133">Transmembrane helix</keyword>
<sequence length="41" mass="4643">MNELMFAVLEAEPALPMALTGWGTLILALLVTIVWLAYFYR</sequence>
<protein>
    <submittedName>
        <fullName evidence="2">Uncharacterized protein</fullName>
    </submittedName>
</protein>
<gene>
    <name evidence="2" type="ORF">C495_13034</name>
</gene>
<dbReference type="Proteomes" id="UP000011661">
    <property type="component" value="Unassembled WGS sequence"/>
</dbReference>
<feature type="transmembrane region" description="Helical" evidence="1">
    <location>
        <begin position="20"/>
        <end position="40"/>
    </location>
</feature>
<accession>L9W318</accession>
<evidence type="ECO:0000313" key="2">
    <source>
        <dbReference type="EMBL" id="ELY43737.1"/>
    </source>
</evidence>
<dbReference type="RefSeq" id="WP_008163579.1">
    <property type="nucleotide sequence ID" value="NZ_AOHX01000042.1"/>
</dbReference>
<keyword evidence="1" id="KW-0812">Transmembrane</keyword>
<dbReference type="EMBL" id="AOHX01000042">
    <property type="protein sequence ID" value="ELY43737.1"/>
    <property type="molecule type" value="Genomic_DNA"/>
</dbReference>
<organism evidence="2 3">
    <name type="scientific">Natronorubrum sulfidifaciens JCM 14089</name>
    <dbReference type="NCBI Taxonomy" id="1230460"/>
    <lineage>
        <taxon>Archaea</taxon>
        <taxon>Methanobacteriati</taxon>
        <taxon>Methanobacteriota</taxon>
        <taxon>Stenosarchaea group</taxon>
        <taxon>Halobacteria</taxon>
        <taxon>Halobacteriales</taxon>
        <taxon>Natrialbaceae</taxon>
        <taxon>Natronorubrum</taxon>
    </lineage>
</organism>
<keyword evidence="3" id="KW-1185">Reference proteome</keyword>
<comment type="caution">
    <text evidence="2">The sequence shown here is derived from an EMBL/GenBank/DDBJ whole genome shotgun (WGS) entry which is preliminary data.</text>
</comment>
<proteinExistence type="predicted"/>
<evidence type="ECO:0000256" key="1">
    <source>
        <dbReference type="SAM" id="Phobius"/>
    </source>
</evidence>
<reference evidence="2 3" key="1">
    <citation type="journal article" date="2014" name="PLoS Genet.">
        <title>Phylogenetically driven sequencing of extremely halophilic archaea reveals strategies for static and dynamic osmo-response.</title>
        <authorList>
            <person name="Becker E.A."/>
            <person name="Seitzer P.M."/>
            <person name="Tritt A."/>
            <person name="Larsen D."/>
            <person name="Krusor M."/>
            <person name="Yao A.I."/>
            <person name="Wu D."/>
            <person name="Madern D."/>
            <person name="Eisen J.A."/>
            <person name="Darling A.E."/>
            <person name="Facciotti M.T."/>
        </authorList>
    </citation>
    <scope>NUCLEOTIDE SEQUENCE [LARGE SCALE GENOMIC DNA]</scope>
    <source>
        <strain evidence="2 3">JCM 14089</strain>
    </source>
</reference>
<dbReference type="PATRIC" id="fig|1230460.4.peg.2652"/>
<evidence type="ECO:0000313" key="3">
    <source>
        <dbReference type="Proteomes" id="UP000011661"/>
    </source>
</evidence>